<sequence>MESNDPRLLRRSDGLAHGYSDDELRRWCRNGALTRLRPGVYASSEDMARLDFAERHRVVARATVQGLHTDAVLSHISAAAIYGLPIWNVDLSKVHVTRSGATARSSSRIRTHAVGIAPDQIRIVDGLRVTTPARTIVDLGRLLPFEQAVVIGDAATRLEEGAVDVAPERHRHRRGAGAARRVVSFVDGRSESVGESRSRVAIHVAGLPAPSLQIDVLSVLGGWLARVDFLWEQFGVIGEFDGLGKYVRHLAPGQTPGDVVVAEKLREDGLRAAGWTVVRWTWSDLAEPAAFLERLRRAFATGSPRPSPTRPG</sequence>
<protein>
    <submittedName>
        <fullName evidence="1">Type IV toxin-antitoxin system AbiEi family antitoxin domain-containing protein</fullName>
    </submittedName>
</protein>
<proteinExistence type="predicted"/>
<dbReference type="Proteomes" id="UP000655868">
    <property type="component" value="Unassembled WGS sequence"/>
</dbReference>
<comment type="caution">
    <text evidence="1">The sequence shown here is derived from an EMBL/GenBank/DDBJ whole genome shotgun (WGS) entry which is preliminary data.</text>
</comment>
<gene>
    <name evidence="1" type="ORF">JGU71_14265</name>
</gene>
<dbReference type="AlphaFoldDB" id="A0A934NRT6"/>
<evidence type="ECO:0000313" key="1">
    <source>
        <dbReference type="EMBL" id="MBJ8340055.1"/>
    </source>
</evidence>
<dbReference type="EMBL" id="JAEMNV010000004">
    <property type="protein sequence ID" value="MBJ8340055.1"/>
    <property type="molecule type" value="Genomic_DNA"/>
</dbReference>
<keyword evidence="2" id="KW-1185">Reference proteome</keyword>
<dbReference type="RefSeq" id="WP_199704816.1">
    <property type="nucleotide sequence ID" value="NZ_JAEMNV010000004.1"/>
</dbReference>
<reference evidence="1" key="1">
    <citation type="submission" date="2020-12" db="EMBL/GenBank/DDBJ databases">
        <title>Antrihabitans popcorni sp. nov. and Antrihabitans auranticaus sp. nov., isolated from a larva cave.</title>
        <authorList>
            <person name="Lee S.D."/>
            <person name="Kim I.S."/>
        </authorList>
    </citation>
    <scope>NUCLEOTIDE SEQUENCE</scope>
    <source>
        <strain evidence="1">YC3-6</strain>
    </source>
</reference>
<evidence type="ECO:0000313" key="2">
    <source>
        <dbReference type="Proteomes" id="UP000655868"/>
    </source>
</evidence>
<accession>A0A934NRT6</accession>
<name>A0A934NRT6_9NOCA</name>
<organism evidence="1 2">
    <name type="scientific">Antrihabitans stalagmiti</name>
    <dbReference type="NCBI Taxonomy" id="2799499"/>
    <lineage>
        <taxon>Bacteria</taxon>
        <taxon>Bacillati</taxon>
        <taxon>Actinomycetota</taxon>
        <taxon>Actinomycetes</taxon>
        <taxon>Mycobacteriales</taxon>
        <taxon>Nocardiaceae</taxon>
        <taxon>Antrihabitans</taxon>
    </lineage>
</organism>